<reference evidence="1 2" key="1">
    <citation type="journal article" date="2012" name="J. Bacteriol.">
        <title>Genome Sequence of Nitratireductor indicus Type Strain C115.</title>
        <authorList>
            <person name="Lai Q."/>
            <person name="Li G."/>
            <person name="Yu Z."/>
            <person name="Shao Z."/>
        </authorList>
    </citation>
    <scope>NUCLEOTIDE SEQUENCE [LARGE SCALE GENOMIC DNA]</scope>
    <source>
        <strain evidence="1 2">C115</strain>
    </source>
</reference>
<protein>
    <submittedName>
        <fullName evidence="1">Uncharacterized protein</fullName>
    </submittedName>
</protein>
<evidence type="ECO:0000313" key="2">
    <source>
        <dbReference type="Proteomes" id="UP000007374"/>
    </source>
</evidence>
<proteinExistence type="predicted"/>
<gene>
    <name evidence="1" type="ORF">NA8A_08534</name>
</gene>
<sequence length="86" mass="9611">MNIAVLFKTMFLRCVARDIVESGTIWYGKAVILGPESLQHGSISFANHIVDRQSTMAFTKRPTFCPARLPQGQPMEIRVANAFART</sequence>
<name>K2NTT2_9HYPH</name>
<dbReference type="EMBL" id="AMSI01000005">
    <property type="protein sequence ID" value="EKF42700.1"/>
    <property type="molecule type" value="Genomic_DNA"/>
</dbReference>
<organism evidence="1 2">
    <name type="scientific">Nitratireductor indicus C115</name>
    <dbReference type="NCBI Taxonomy" id="1231190"/>
    <lineage>
        <taxon>Bacteria</taxon>
        <taxon>Pseudomonadati</taxon>
        <taxon>Pseudomonadota</taxon>
        <taxon>Alphaproteobacteria</taxon>
        <taxon>Hyphomicrobiales</taxon>
        <taxon>Phyllobacteriaceae</taxon>
        <taxon>Nitratireductor</taxon>
    </lineage>
</organism>
<accession>K2NTT2</accession>
<keyword evidence="2" id="KW-1185">Reference proteome</keyword>
<comment type="caution">
    <text evidence="1">The sequence shown here is derived from an EMBL/GenBank/DDBJ whole genome shotgun (WGS) entry which is preliminary data.</text>
</comment>
<dbReference type="AlphaFoldDB" id="K2NTT2"/>
<evidence type="ECO:0000313" key="1">
    <source>
        <dbReference type="EMBL" id="EKF42700.1"/>
    </source>
</evidence>
<dbReference type="Proteomes" id="UP000007374">
    <property type="component" value="Unassembled WGS sequence"/>
</dbReference>